<evidence type="ECO:0000313" key="2">
    <source>
        <dbReference type="Proteomes" id="UP000836387"/>
    </source>
</evidence>
<accession>A0ACA9UE75</accession>
<proteinExistence type="predicted"/>
<reference evidence="1" key="1">
    <citation type="submission" date="2020-04" db="EMBL/GenBank/DDBJ databases">
        <authorList>
            <person name="Broberg M."/>
        </authorList>
    </citation>
    <scope>NUCLEOTIDE SEQUENCE</scope>
</reference>
<reference evidence="1" key="2">
    <citation type="submission" date="2021-10" db="EMBL/GenBank/DDBJ databases">
        <authorList>
            <person name="Piombo E."/>
        </authorList>
    </citation>
    <scope>NUCLEOTIDE SEQUENCE</scope>
</reference>
<gene>
    <name evidence="1" type="ORF">CRV2_00020604</name>
</gene>
<protein>
    <submittedName>
        <fullName evidence="1">Uncharacterized protein</fullName>
    </submittedName>
</protein>
<comment type="caution">
    <text evidence="1">The sequence shown here is derived from an EMBL/GenBank/DDBJ whole genome shotgun (WGS) entry which is preliminary data.</text>
</comment>
<sequence length="71" mass="7778">MTEISAYYGGIHTSFPSFKLGKNLEITHTATALQLFKGCDCKDKTGKTQKQLNKAVGMAIKEIEQGQTKKA</sequence>
<name>A0ACA9UE75_BIOOC</name>
<dbReference type="EMBL" id="CADEHS020000195">
    <property type="protein sequence ID" value="CAG9950782.1"/>
    <property type="molecule type" value="Genomic_DNA"/>
</dbReference>
<dbReference type="Proteomes" id="UP000836387">
    <property type="component" value="Unassembled WGS sequence"/>
</dbReference>
<evidence type="ECO:0000313" key="1">
    <source>
        <dbReference type="EMBL" id="CAG9950782.1"/>
    </source>
</evidence>
<organism evidence="1 2">
    <name type="scientific">Clonostachys rosea f. rosea IK726</name>
    <dbReference type="NCBI Taxonomy" id="1349383"/>
    <lineage>
        <taxon>Eukaryota</taxon>
        <taxon>Fungi</taxon>
        <taxon>Dikarya</taxon>
        <taxon>Ascomycota</taxon>
        <taxon>Pezizomycotina</taxon>
        <taxon>Sordariomycetes</taxon>
        <taxon>Hypocreomycetidae</taxon>
        <taxon>Hypocreales</taxon>
        <taxon>Bionectriaceae</taxon>
        <taxon>Clonostachys</taxon>
    </lineage>
</organism>
<keyword evidence="2" id="KW-1185">Reference proteome</keyword>